<dbReference type="InterPro" id="IPR001173">
    <property type="entry name" value="Glyco_trans_2-like"/>
</dbReference>
<gene>
    <name evidence="3" type="ORF">JOC73_002041</name>
</gene>
<name>A0ABS2NRL6_9FIRM</name>
<dbReference type="Gene3D" id="3.90.550.10">
    <property type="entry name" value="Spore Coat Polysaccharide Biosynthesis Protein SpsA, Chain A"/>
    <property type="match status" value="1"/>
</dbReference>
<comment type="caution">
    <text evidence="3">The sequence shown here is derived from an EMBL/GenBank/DDBJ whole genome shotgun (WGS) entry which is preliminary data.</text>
</comment>
<evidence type="ECO:0000313" key="4">
    <source>
        <dbReference type="Proteomes" id="UP001314796"/>
    </source>
</evidence>
<organism evidence="3 4">
    <name type="scientific">Alkaliphilus hydrothermalis</name>
    <dbReference type="NCBI Taxonomy" id="1482730"/>
    <lineage>
        <taxon>Bacteria</taxon>
        <taxon>Bacillati</taxon>
        <taxon>Bacillota</taxon>
        <taxon>Clostridia</taxon>
        <taxon>Peptostreptococcales</taxon>
        <taxon>Natronincolaceae</taxon>
        <taxon>Alkaliphilus</taxon>
    </lineage>
</organism>
<accession>A0ABS2NRL6</accession>
<sequence length="583" mass="68308">MKFYFRNIKRFKKPCAKGSEKQLPLKIACILDEFSHECFKHECILIPLKKTNWQKTLTNEKPHMLLVESAWMGNDGSWRYQISNLQDKSDKPLEQLIRWCRFYKIPTVFWNKEDPLNFQRFISAAKLFDYVFTTDSHCIPKYMEILGHNRIYSLPFAAQPKIHNPINKNKTKLGEVAFAGTWYNTGHEERVKQLEMMLKPALNYDLHIYDRMNNFTQSDHYKFPHVYQPHIKGSLAYDEMTSTYKKYPIFLNVNSCNQSPTMFSRRVFELLACGTNVISSYSVGIDEMFSGIVHLSQSEAETISHLELLINDQGKRDQYSLIGIREVLKHHTYKHRLNQIVKKVMNTSIDKEEPLVSIVMGTNRQYYMDNVFSNFDMQNYKNKEMIVVLNDNRMDLKLWKNRAKKYKNVMILQLDEAEPLGACLNLAISKANGDIITKFDDDNYYAPEYLGDLLNAFKYTDADIVGKGCYYIYFEGLKTLGLKFEYKENQYTKFVAGSTITGKKHVFDKVKFVTDRQQGSDSQFLQDCSKQGFKIYSTDRFNHVVCRRASLDDHTWKINDEEHLKKCKIITENTDDYTTPVTV</sequence>
<dbReference type="SUPFAM" id="SSF53756">
    <property type="entry name" value="UDP-Glycosyltransferase/glycogen phosphorylase"/>
    <property type="match status" value="1"/>
</dbReference>
<evidence type="ECO:0000259" key="1">
    <source>
        <dbReference type="Pfam" id="PF00535"/>
    </source>
</evidence>
<dbReference type="Pfam" id="PF13524">
    <property type="entry name" value="Glyco_trans_1_2"/>
    <property type="match status" value="1"/>
</dbReference>
<keyword evidence="4" id="KW-1185">Reference proteome</keyword>
<proteinExistence type="predicted"/>
<dbReference type="SUPFAM" id="SSF53448">
    <property type="entry name" value="Nucleotide-diphospho-sugar transferases"/>
    <property type="match status" value="1"/>
</dbReference>
<dbReference type="Proteomes" id="UP001314796">
    <property type="component" value="Unassembled WGS sequence"/>
</dbReference>
<reference evidence="3 4" key="1">
    <citation type="submission" date="2021-01" db="EMBL/GenBank/DDBJ databases">
        <title>Genomic Encyclopedia of Type Strains, Phase IV (KMG-IV): sequencing the most valuable type-strain genomes for metagenomic binning, comparative biology and taxonomic classification.</title>
        <authorList>
            <person name="Goeker M."/>
        </authorList>
    </citation>
    <scope>NUCLEOTIDE SEQUENCE [LARGE SCALE GENOMIC DNA]</scope>
    <source>
        <strain evidence="3 4">DSM 25890</strain>
    </source>
</reference>
<dbReference type="RefSeq" id="WP_204402724.1">
    <property type="nucleotide sequence ID" value="NZ_JAFBEE010000013.1"/>
</dbReference>
<dbReference type="EMBL" id="JAFBEE010000013">
    <property type="protein sequence ID" value="MBM7615471.1"/>
    <property type="molecule type" value="Genomic_DNA"/>
</dbReference>
<evidence type="ECO:0000259" key="2">
    <source>
        <dbReference type="Pfam" id="PF13524"/>
    </source>
</evidence>
<dbReference type="PANTHER" id="PTHR22916">
    <property type="entry name" value="GLYCOSYLTRANSFERASE"/>
    <property type="match status" value="1"/>
</dbReference>
<dbReference type="CDD" id="cd00761">
    <property type="entry name" value="Glyco_tranf_GTA_type"/>
    <property type="match status" value="1"/>
</dbReference>
<dbReference type="InterPro" id="IPR055259">
    <property type="entry name" value="YkvP/CgeB_Glyco_trans-like"/>
</dbReference>
<dbReference type="Pfam" id="PF00535">
    <property type="entry name" value="Glycos_transf_2"/>
    <property type="match status" value="1"/>
</dbReference>
<dbReference type="InterPro" id="IPR029044">
    <property type="entry name" value="Nucleotide-diphossugar_trans"/>
</dbReference>
<feature type="domain" description="Spore protein YkvP/CgeB glycosyl transferase-like" evidence="2">
    <location>
        <begin position="226"/>
        <end position="341"/>
    </location>
</feature>
<feature type="domain" description="Glycosyltransferase 2-like" evidence="1">
    <location>
        <begin position="369"/>
        <end position="482"/>
    </location>
</feature>
<evidence type="ECO:0000313" key="3">
    <source>
        <dbReference type="EMBL" id="MBM7615471.1"/>
    </source>
</evidence>
<protein>
    <submittedName>
        <fullName evidence="3">Spore maturation protein CgeB</fullName>
    </submittedName>
</protein>